<dbReference type="EMBL" id="LSYS01003090">
    <property type="protein sequence ID" value="OPJ84006.1"/>
    <property type="molecule type" value="Genomic_DNA"/>
</dbReference>
<evidence type="ECO:0000256" key="1">
    <source>
        <dbReference type="SAM" id="MobiDB-lite"/>
    </source>
</evidence>
<comment type="caution">
    <text evidence="2">The sequence shown here is derived from an EMBL/GenBank/DDBJ whole genome shotgun (WGS) entry which is preliminary data.</text>
</comment>
<dbReference type="Proteomes" id="UP000190648">
    <property type="component" value="Unassembled WGS sequence"/>
</dbReference>
<gene>
    <name evidence="2" type="ORF">AV530_004671</name>
</gene>
<protein>
    <submittedName>
        <fullName evidence="2">Uncharacterized protein</fullName>
    </submittedName>
</protein>
<proteinExistence type="predicted"/>
<evidence type="ECO:0000313" key="3">
    <source>
        <dbReference type="Proteomes" id="UP000190648"/>
    </source>
</evidence>
<name>A0A1V4KHR0_PATFA</name>
<feature type="region of interest" description="Disordered" evidence="1">
    <location>
        <begin position="72"/>
        <end position="101"/>
    </location>
</feature>
<organism evidence="2 3">
    <name type="scientific">Patagioenas fasciata monilis</name>
    <dbReference type="NCBI Taxonomy" id="372326"/>
    <lineage>
        <taxon>Eukaryota</taxon>
        <taxon>Metazoa</taxon>
        <taxon>Chordata</taxon>
        <taxon>Craniata</taxon>
        <taxon>Vertebrata</taxon>
        <taxon>Euteleostomi</taxon>
        <taxon>Archelosauria</taxon>
        <taxon>Archosauria</taxon>
        <taxon>Dinosauria</taxon>
        <taxon>Saurischia</taxon>
        <taxon>Theropoda</taxon>
        <taxon>Coelurosauria</taxon>
        <taxon>Aves</taxon>
        <taxon>Neognathae</taxon>
        <taxon>Neoaves</taxon>
        <taxon>Columbimorphae</taxon>
        <taxon>Columbiformes</taxon>
        <taxon>Columbidae</taxon>
        <taxon>Patagioenas</taxon>
    </lineage>
</organism>
<dbReference type="AlphaFoldDB" id="A0A1V4KHR0"/>
<sequence length="101" mass="11547">MRAKEDFTHLRISAQSITCLVDSNESPGQPRRSGDDAVVETEGTLCLPEAWIQWEQNAFLEAEHLLQKSFQKRTRSPLHDPFGVQSEGVRKQVKNLQNQTR</sequence>
<evidence type="ECO:0000313" key="2">
    <source>
        <dbReference type="EMBL" id="OPJ84006.1"/>
    </source>
</evidence>
<accession>A0A1V4KHR0</accession>
<keyword evidence="3" id="KW-1185">Reference proteome</keyword>
<reference evidence="2 3" key="1">
    <citation type="submission" date="2016-02" db="EMBL/GenBank/DDBJ databases">
        <title>Band-tailed pigeon sequencing and assembly.</title>
        <authorList>
            <person name="Soares A.E."/>
            <person name="Novak B.J."/>
            <person name="Rice E.S."/>
            <person name="O'Connell B."/>
            <person name="Chang D."/>
            <person name="Weber S."/>
            <person name="Shapiro B."/>
        </authorList>
    </citation>
    <scope>NUCLEOTIDE SEQUENCE [LARGE SCALE GENOMIC DNA]</scope>
    <source>
        <strain evidence="2">BTP2013</strain>
        <tissue evidence="2">Blood</tissue>
    </source>
</reference>